<proteinExistence type="inferred from homology"/>
<comment type="similarity">
    <text evidence="5">Belongs to the ABC-2 integral membrane protein family.</text>
</comment>
<dbReference type="Proteomes" id="UP001628078">
    <property type="component" value="Unassembled WGS sequence"/>
</dbReference>
<evidence type="ECO:0000259" key="6">
    <source>
        <dbReference type="PROSITE" id="PS51012"/>
    </source>
</evidence>
<feature type="transmembrane region" description="Helical" evidence="5">
    <location>
        <begin position="228"/>
        <end position="246"/>
    </location>
</feature>
<feature type="transmembrane region" description="Helical" evidence="5">
    <location>
        <begin position="142"/>
        <end position="162"/>
    </location>
</feature>
<gene>
    <name evidence="7" type="ORF">JCM31185_17520</name>
</gene>
<keyword evidence="2 5" id="KW-0812">Transmembrane</keyword>
<evidence type="ECO:0000256" key="4">
    <source>
        <dbReference type="ARBA" id="ARBA00023136"/>
    </source>
</evidence>
<dbReference type="Pfam" id="PF01061">
    <property type="entry name" value="ABC2_membrane"/>
    <property type="match status" value="1"/>
</dbReference>
<keyword evidence="4 5" id="KW-0472">Membrane</keyword>
<feature type="domain" description="ABC transmembrane type-2" evidence="6">
    <location>
        <begin position="23"/>
        <end position="253"/>
    </location>
</feature>
<name>A0ABQ5JQZ4_9LACO</name>
<dbReference type="InterPro" id="IPR000412">
    <property type="entry name" value="ABC_2_transport"/>
</dbReference>
<evidence type="ECO:0000256" key="5">
    <source>
        <dbReference type="RuleBase" id="RU361157"/>
    </source>
</evidence>
<keyword evidence="5" id="KW-1003">Cell membrane</keyword>
<organism evidence="7 8">
    <name type="scientific">Furfurilactobacillus curtus</name>
    <dbReference type="NCBI Taxonomy" id="1746200"/>
    <lineage>
        <taxon>Bacteria</taxon>
        <taxon>Bacillati</taxon>
        <taxon>Bacillota</taxon>
        <taxon>Bacilli</taxon>
        <taxon>Lactobacillales</taxon>
        <taxon>Lactobacillaceae</taxon>
        <taxon>Furfurilactobacillus</taxon>
    </lineage>
</organism>
<dbReference type="PANTHER" id="PTHR43229:SF2">
    <property type="entry name" value="NODULATION PROTEIN J"/>
    <property type="match status" value="1"/>
</dbReference>
<dbReference type="InterPro" id="IPR013525">
    <property type="entry name" value="ABC2_TM"/>
</dbReference>
<dbReference type="InterPro" id="IPR047817">
    <property type="entry name" value="ABC2_TM_bact-type"/>
</dbReference>
<dbReference type="PIRSF" id="PIRSF006648">
    <property type="entry name" value="DrrB"/>
    <property type="match status" value="1"/>
</dbReference>
<feature type="transmembrane region" description="Helical" evidence="5">
    <location>
        <begin position="174"/>
        <end position="192"/>
    </location>
</feature>
<keyword evidence="8" id="KW-1185">Reference proteome</keyword>
<keyword evidence="3 5" id="KW-1133">Transmembrane helix</keyword>
<dbReference type="RefSeq" id="WP_407884633.1">
    <property type="nucleotide sequence ID" value="NZ_BQXO01000006.1"/>
</dbReference>
<reference evidence="7 8" key="1">
    <citation type="submission" date="2022-03" db="EMBL/GenBank/DDBJ databases">
        <title>Draft genome sequence of Furfurilactobacillus curtus JCM 31185.</title>
        <authorList>
            <person name="Suzuki S."/>
            <person name="Endo A."/>
            <person name="Kajikawa A."/>
        </authorList>
    </citation>
    <scope>NUCLEOTIDE SEQUENCE [LARGE SCALE GENOMIC DNA]</scope>
    <source>
        <strain evidence="7 8">JCM 31185</strain>
    </source>
</reference>
<evidence type="ECO:0000313" key="8">
    <source>
        <dbReference type="Proteomes" id="UP001628078"/>
    </source>
</evidence>
<accession>A0ABQ5JQZ4</accession>
<dbReference type="PANTHER" id="PTHR43229">
    <property type="entry name" value="NODULATION PROTEIN J"/>
    <property type="match status" value="1"/>
</dbReference>
<feature type="transmembrane region" description="Helical" evidence="5">
    <location>
        <begin position="103"/>
        <end position="130"/>
    </location>
</feature>
<comment type="caution">
    <text evidence="7">The sequence shown here is derived from an EMBL/GenBank/DDBJ whole genome shotgun (WGS) entry which is preliminary data.</text>
</comment>
<dbReference type="PROSITE" id="PS51012">
    <property type="entry name" value="ABC_TM2"/>
    <property type="match status" value="1"/>
</dbReference>
<evidence type="ECO:0000256" key="3">
    <source>
        <dbReference type="ARBA" id="ARBA00022989"/>
    </source>
</evidence>
<sequence>MKSLKQLVTLTQRVSRLNLTDADTLITVFVMPIMLLLFFVYVFGGNIDTGSGHNTQLYLNYAVPGFMLFTMVSASAYTGMRINNDKVSGMLDRLNTLPIKRWAILNAHVVASVIFMLLSEITLLVTALLIGYRPTITLTTTVLAFALMVSFGVAITIIALPFSLRANGTAGATGFSYLLIMLVMTSSALMPTTGMAKPVRLFAQRQPFTPIANASRQLLNGVINQQTLATSTIWLILLIVGLGLLAKYRYRQLYLKA</sequence>
<protein>
    <recommendedName>
        <fullName evidence="5">Transport permease protein</fullName>
    </recommendedName>
</protein>
<evidence type="ECO:0000313" key="7">
    <source>
        <dbReference type="EMBL" id="GKT06465.1"/>
    </source>
</evidence>
<feature type="transmembrane region" description="Helical" evidence="5">
    <location>
        <begin position="61"/>
        <end position="82"/>
    </location>
</feature>
<evidence type="ECO:0000256" key="2">
    <source>
        <dbReference type="ARBA" id="ARBA00022692"/>
    </source>
</evidence>
<dbReference type="EMBL" id="BQXO01000006">
    <property type="protein sequence ID" value="GKT06465.1"/>
    <property type="molecule type" value="Genomic_DNA"/>
</dbReference>
<evidence type="ECO:0000256" key="1">
    <source>
        <dbReference type="ARBA" id="ARBA00004141"/>
    </source>
</evidence>
<feature type="transmembrane region" description="Helical" evidence="5">
    <location>
        <begin position="21"/>
        <end position="41"/>
    </location>
</feature>
<comment type="subcellular location">
    <subcellularLocation>
        <location evidence="5">Cell membrane</location>
        <topology evidence="5">Multi-pass membrane protein</topology>
    </subcellularLocation>
    <subcellularLocation>
        <location evidence="1">Membrane</location>
        <topology evidence="1">Multi-pass membrane protein</topology>
    </subcellularLocation>
</comment>
<keyword evidence="5" id="KW-0813">Transport</keyword>
<dbReference type="InterPro" id="IPR051784">
    <property type="entry name" value="Nod_factor_ABC_transporter"/>
</dbReference>